<dbReference type="Pfam" id="PF13640">
    <property type="entry name" value="2OG-FeII_Oxy_3"/>
    <property type="match status" value="1"/>
</dbReference>
<evidence type="ECO:0000313" key="1">
    <source>
        <dbReference type="EMBL" id="MET1257501.1"/>
    </source>
</evidence>
<dbReference type="InterPro" id="IPR044862">
    <property type="entry name" value="Pro_4_hyd_alph_FE2OG_OXY"/>
</dbReference>
<dbReference type="PANTHER" id="PTHR10869:SF236">
    <property type="entry name" value="PROLYL 4-HYDROXYLASE ALPHA SUBUNIT DOMAIN-CONTAINING PROTEIN"/>
    <property type="match status" value="1"/>
</dbReference>
<sequence length="181" mass="20919">MNLLLVSENIFTLDSFLSSKECEDFIVQAEKDGFRSADVDTGKGRSHLTHIRNNERVDWVSEKLAEDWWNKLPHHLLPEIEGRKAIGLSPRFRFYRYTSGQKFNMHKDGRQDVSGNTTMMTLLVYLNEGYEGGSTKFRQDDVEIHAVTGQALIFEHHLWHQGTKIESGSKYVLRTDIVFQS</sequence>
<name>A0ABV2C016_9GAMM</name>
<dbReference type="Gene3D" id="2.60.120.620">
    <property type="entry name" value="q2cbj1_9rhob like domain"/>
    <property type="match status" value="1"/>
</dbReference>
<comment type="caution">
    <text evidence="1">The sequence shown here is derived from an EMBL/GenBank/DDBJ whole genome shotgun (WGS) entry which is preliminary data.</text>
</comment>
<protein>
    <submittedName>
        <fullName evidence="1">2OG-Fe(II) oxygenase</fullName>
    </submittedName>
</protein>
<proteinExistence type="predicted"/>
<evidence type="ECO:0000313" key="2">
    <source>
        <dbReference type="Proteomes" id="UP001548189"/>
    </source>
</evidence>
<dbReference type="Proteomes" id="UP001548189">
    <property type="component" value="Unassembled WGS sequence"/>
</dbReference>
<dbReference type="InterPro" id="IPR006620">
    <property type="entry name" value="Pro_4_hyd_alph"/>
</dbReference>
<accession>A0ABV2C016</accession>
<dbReference type="PANTHER" id="PTHR10869">
    <property type="entry name" value="PROLYL 4-HYDROXYLASE ALPHA SUBUNIT"/>
    <property type="match status" value="1"/>
</dbReference>
<organism evidence="1 2">
    <name type="scientific">Aliikangiella maris</name>
    <dbReference type="NCBI Taxonomy" id="3162458"/>
    <lineage>
        <taxon>Bacteria</taxon>
        <taxon>Pseudomonadati</taxon>
        <taxon>Pseudomonadota</taxon>
        <taxon>Gammaproteobacteria</taxon>
        <taxon>Oceanospirillales</taxon>
        <taxon>Pleioneaceae</taxon>
        <taxon>Aliikangiella</taxon>
    </lineage>
</organism>
<gene>
    <name evidence="1" type="ORF">ABVT43_20385</name>
</gene>
<keyword evidence="2" id="KW-1185">Reference proteome</keyword>
<reference evidence="1 2" key="1">
    <citation type="submission" date="2024-06" db="EMBL/GenBank/DDBJ databases">
        <authorList>
            <person name="Li F."/>
        </authorList>
    </citation>
    <scope>NUCLEOTIDE SEQUENCE [LARGE SCALE GENOMIC DNA]</scope>
    <source>
        <strain evidence="1 2">GXAS 311</strain>
    </source>
</reference>
<dbReference type="InterPro" id="IPR045054">
    <property type="entry name" value="P4HA-like"/>
</dbReference>
<dbReference type="SMART" id="SM00702">
    <property type="entry name" value="P4Hc"/>
    <property type="match status" value="1"/>
</dbReference>
<dbReference type="EMBL" id="JBEVCJ010000083">
    <property type="protein sequence ID" value="MET1257501.1"/>
    <property type="molecule type" value="Genomic_DNA"/>
</dbReference>